<feature type="transmembrane region" description="Helical" evidence="1">
    <location>
        <begin position="291"/>
        <end position="310"/>
    </location>
</feature>
<protein>
    <submittedName>
        <fullName evidence="2">Transporter family-2 protein</fullName>
    </submittedName>
</protein>
<gene>
    <name evidence="2" type="ORF">CLV29_0404</name>
</gene>
<evidence type="ECO:0000313" key="2">
    <source>
        <dbReference type="EMBL" id="TDT32815.1"/>
    </source>
</evidence>
<dbReference type="EMBL" id="SOAW01000001">
    <property type="protein sequence ID" value="TDT32815.1"/>
    <property type="molecule type" value="Genomic_DNA"/>
</dbReference>
<keyword evidence="1" id="KW-0472">Membrane</keyword>
<keyword evidence="3" id="KW-1185">Reference proteome</keyword>
<comment type="caution">
    <text evidence="2">The sequence shown here is derived from an EMBL/GenBank/DDBJ whole genome shotgun (WGS) entry which is preliminary data.</text>
</comment>
<dbReference type="AlphaFoldDB" id="A0A4R7J6I2"/>
<dbReference type="OrthoDB" id="3731071at2"/>
<dbReference type="Pfam" id="PF04657">
    <property type="entry name" value="DMT_YdcZ"/>
    <property type="match status" value="2"/>
</dbReference>
<feature type="transmembrane region" description="Helical" evidence="1">
    <location>
        <begin position="261"/>
        <end position="279"/>
    </location>
</feature>
<name>A0A4R7J6I2_9ACTN</name>
<keyword evidence="1" id="KW-1133">Transmembrane helix</keyword>
<feature type="transmembrane region" description="Helical" evidence="1">
    <location>
        <begin position="166"/>
        <end position="185"/>
    </location>
</feature>
<feature type="transmembrane region" description="Helical" evidence="1">
    <location>
        <begin position="42"/>
        <end position="65"/>
    </location>
</feature>
<reference evidence="2 3" key="1">
    <citation type="submission" date="2019-03" db="EMBL/GenBank/DDBJ databases">
        <title>Genomic Encyclopedia of Archaeal and Bacterial Type Strains, Phase II (KMG-II): from individual species to whole genera.</title>
        <authorList>
            <person name="Goeker M."/>
        </authorList>
    </citation>
    <scope>NUCLEOTIDE SEQUENCE [LARGE SCALE GENOMIC DNA]</scope>
    <source>
        <strain evidence="2 3">DSM 24323</strain>
    </source>
</reference>
<dbReference type="RefSeq" id="WP_133753407.1">
    <property type="nucleotide sequence ID" value="NZ_SOAW01000001.1"/>
</dbReference>
<dbReference type="PANTHER" id="PTHR34821:SF2">
    <property type="entry name" value="INNER MEMBRANE PROTEIN YDCZ"/>
    <property type="match status" value="1"/>
</dbReference>
<evidence type="ECO:0000313" key="3">
    <source>
        <dbReference type="Proteomes" id="UP000295371"/>
    </source>
</evidence>
<dbReference type="PANTHER" id="PTHR34821">
    <property type="entry name" value="INNER MEMBRANE PROTEIN YDCZ"/>
    <property type="match status" value="1"/>
</dbReference>
<organism evidence="2 3">
    <name type="scientific">Naumannella halotolerans</name>
    <dbReference type="NCBI Taxonomy" id="993414"/>
    <lineage>
        <taxon>Bacteria</taxon>
        <taxon>Bacillati</taxon>
        <taxon>Actinomycetota</taxon>
        <taxon>Actinomycetes</taxon>
        <taxon>Propionibacteriales</taxon>
        <taxon>Propionibacteriaceae</taxon>
        <taxon>Naumannella</taxon>
    </lineage>
</organism>
<feature type="transmembrane region" description="Helical" evidence="1">
    <location>
        <begin position="205"/>
        <end position="224"/>
    </location>
</feature>
<accession>A0A4R7J6I2</accession>
<dbReference type="GO" id="GO:0005886">
    <property type="term" value="C:plasma membrane"/>
    <property type="evidence" value="ECO:0007669"/>
    <property type="project" value="TreeGrafter"/>
</dbReference>
<feature type="transmembrane region" description="Helical" evidence="1">
    <location>
        <begin position="143"/>
        <end position="160"/>
    </location>
</feature>
<proteinExistence type="predicted"/>
<dbReference type="Proteomes" id="UP000295371">
    <property type="component" value="Unassembled WGS sequence"/>
</dbReference>
<dbReference type="InterPro" id="IPR006750">
    <property type="entry name" value="YdcZ"/>
</dbReference>
<feature type="transmembrane region" description="Helical" evidence="1">
    <location>
        <begin position="236"/>
        <end position="256"/>
    </location>
</feature>
<evidence type="ECO:0000256" key="1">
    <source>
        <dbReference type="SAM" id="Phobius"/>
    </source>
</evidence>
<keyword evidence="1" id="KW-0812">Transmembrane</keyword>
<sequence length="319" mass="32377">MTEGRRSVWRLGLALVGAALVGGSMAMQTRANGELGQRLDDASAAALWSFGSGFVIMVVLCALLPSGRRGLARMIAAVRSGELPRWTLFGGVIGGCFVFAQSSISPLLGVALFTVGVVTGQSIGGILTDRFGVGPGGPRPVTWPRLLGAVVMVIAVAWGASSGISASAPILWLLVPLMIGIGMGWQQAGNGKVRVASGTALMPTLTNFTSGSAFLLIGFLVHLAVAGPPKLVAVPWWSLLGGVIGVVYIGASAILVEQLGVLLLSLGLVAGQVITSLVVDQLLPAAEHTLTVAMVGSAALTVVAVAISAIPDKQVSGRG</sequence>
<feature type="transmembrane region" description="Helical" evidence="1">
    <location>
        <begin position="86"/>
        <end position="104"/>
    </location>
</feature>